<dbReference type="Gene3D" id="3.40.50.1820">
    <property type="entry name" value="alpha/beta hydrolase"/>
    <property type="match status" value="1"/>
</dbReference>
<dbReference type="PANTHER" id="PTHR43433">
    <property type="entry name" value="HYDROLASE, ALPHA/BETA FOLD FAMILY PROTEIN"/>
    <property type="match status" value="1"/>
</dbReference>
<sequence>MATLLLASMLMLNNAELYYEVHGVDGPPLLLVAGLASDVSSWQTVLPVLSEHFRVIVVDNRGIGRSLPEDAPVSVDLMADDCAALIDHLGYGPVHVLGHSMGGFTALSLAAHYPEKVRKVVIAASSEKSSSRNTLLFSDLADRYGKGDDPAGFFRMVFYWIFSPAFFEDEGTVKGAVEFALSYPFPQAPVSFRNQVNAIAAFDGRGLARSVKVPALVLAGTEDLLFPAAAGRELAEKFPRGKYLAIEGAAHSIHAEKPKEFAEAVVSFLKEGENP</sequence>
<dbReference type="InterPro" id="IPR000639">
    <property type="entry name" value="Epox_hydrolase-like"/>
</dbReference>
<reference evidence="2" key="1">
    <citation type="submission" date="2019-08" db="EMBL/GenBank/DDBJ databases">
        <authorList>
            <person name="Kucharzyk K."/>
            <person name="Murdoch R.W."/>
            <person name="Higgins S."/>
            <person name="Loffler F."/>
        </authorList>
    </citation>
    <scope>NUCLEOTIDE SEQUENCE</scope>
</reference>
<evidence type="ECO:0000313" key="2">
    <source>
        <dbReference type="EMBL" id="MPM00121.1"/>
    </source>
</evidence>
<dbReference type="InterPro" id="IPR029058">
    <property type="entry name" value="AB_hydrolase_fold"/>
</dbReference>
<dbReference type="GO" id="GO:0047570">
    <property type="term" value="F:3-oxoadipate enol-lactonase activity"/>
    <property type="evidence" value="ECO:0007669"/>
    <property type="project" value="UniProtKB-EC"/>
</dbReference>
<dbReference type="PANTHER" id="PTHR43433:SF10">
    <property type="entry name" value="AB HYDROLASE-1 DOMAIN-CONTAINING PROTEIN"/>
    <property type="match status" value="1"/>
</dbReference>
<dbReference type="PRINTS" id="PR00412">
    <property type="entry name" value="EPOXHYDRLASE"/>
</dbReference>
<protein>
    <submittedName>
        <fullName evidence="2">3-oxoadipate enol-lactonase 2</fullName>
        <ecNumber evidence="2">3.1.1.24</ecNumber>
    </submittedName>
</protein>
<name>A0A644W9G3_9ZZZZ</name>
<keyword evidence="2" id="KW-0378">Hydrolase</keyword>
<feature type="domain" description="AB hydrolase-1" evidence="1">
    <location>
        <begin position="27"/>
        <end position="258"/>
    </location>
</feature>
<dbReference type="EC" id="3.1.1.24" evidence="2"/>
<dbReference type="InterPro" id="IPR050471">
    <property type="entry name" value="AB_hydrolase"/>
</dbReference>
<dbReference type="AlphaFoldDB" id="A0A644W9G3"/>
<organism evidence="2">
    <name type="scientific">bioreactor metagenome</name>
    <dbReference type="NCBI Taxonomy" id="1076179"/>
    <lineage>
        <taxon>unclassified sequences</taxon>
        <taxon>metagenomes</taxon>
        <taxon>ecological metagenomes</taxon>
    </lineage>
</organism>
<dbReference type="InterPro" id="IPR000073">
    <property type="entry name" value="AB_hydrolase_1"/>
</dbReference>
<dbReference type="SUPFAM" id="SSF53474">
    <property type="entry name" value="alpha/beta-Hydrolases"/>
    <property type="match status" value="1"/>
</dbReference>
<proteinExistence type="predicted"/>
<dbReference type="Pfam" id="PF00561">
    <property type="entry name" value="Abhydrolase_1"/>
    <property type="match status" value="1"/>
</dbReference>
<dbReference type="PRINTS" id="PR00111">
    <property type="entry name" value="ABHYDROLASE"/>
</dbReference>
<evidence type="ECO:0000259" key="1">
    <source>
        <dbReference type="Pfam" id="PF00561"/>
    </source>
</evidence>
<dbReference type="EMBL" id="VSSQ01000709">
    <property type="protein sequence ID" value="MPM00121.1"/>
    <property type="molecule type" value="Genomic_DNA"/>
</dbReference>
<accession>A0A644W9G3</accession>
<comment type="caution">
    <text evidence="2">The sequence shown here is derived from an EMBL/GenBank/DDBJ whole genome shotgun (WGS) entry which is preliminary data.</text>
</comment>
<gene>
    <name evidence="2" type="primary">catD_5</name>
    <name evidence="2" type="ORF">SDC9_46344</name>
</gene>